<sequence length="143" mass="15992">MMERPRDEPAPRRARSPTPTPRHRRRVWEQPGWCKLTGKATKVLPSPVPPSQAGPPTPVGTREETQQHGESATTPSRKGTSSPAMSPAKTVQFQRAYLDNTTMAIHDNREILDMLHEITQSMASNEERITKLSKHIECDASLC</sequence>
<name>A0A7R9CX95_TIMCR</name>
<feature type="compositionally biased region" description="Basic and acidic residues" evidence="1">
    <location>
        <begin position="1"/>
        <end position="11"/>
    </location>
</feature>
<feature type="compositionally biased region" description="Polar residues" evidence="1">
    <location>
        <begin position="68"/>
        <end position="89"/>
    </location>
</feature>
<organism evidence="2">
    <name type="scientific">Timema cristinae</name>
    <name type="common">Walking stick</name>
    <dbReference type="NCBI Taxonomy" id="61476"/>
    <lineage>
        <taxon>Eukaryota</taxon>
        <taxon>Metazoa</taxon>
        <taxon>Ecdysozoa</taxon>
        <taxon>Arthropoda</taxon>
        <taxon>Hexapoda</taxon>
        <taxon>Insecta</taxon>
        <taxon>Pterygota</taxon>
        <taxon>Neoptera</taxon>
        <taxon>Polyneoptera</taxon>
        <taxon>Phasmatodea</taxon>
        <taxon>Timematodea</taxon>
        <taxon>Timematoidea</taxon>
        <taxon>Timematidae</taxon>
        <taxon>Timema</taxon>
    </lineage>
</organism>
<feature type="region of interest" description="Disordered" evidence="1">
    <location>
        <begin position="1"/>
        <end position="89"/>
    </location>
</feature>
<dbReference type="EMBL" id="OC318790">
    <property type="protein sequence ID" value="CAD7403246.1"/>
    <property type="molecule type" value="Genomic_DNA"/>
</dbReference>
<evidence type="ECO:0000313" key="2">
    <source>
        <dbReference type="EMBL" id="CAD7403246.1"/>
    </source>
</evidence>
<protein>
    <submittedName>
        <fullName evidence="2">Uncharacterized protein</fullName>
    </submittedName>
</protein>
<gene>
    <name evidence="2" type="ORF">TCEB3V08_LOCUS6892</name>
</gene>
<proteinExistence type="predicted"/>
<accession>A0A7R9CX95</accession>
<feature type="compositionally biased region" description="Pro residues" evidence="1">
    <location>
        <begin position="46"/>
        <end position="58"/>
    </location>
</feature>
<dbReference type="AlphaFoldDB" id="A0A7R9CX95"/>
<evidence type="ECO:0000256" key="1">
    <source>
        <dbReference type="SAM" id="MobiDB-lite"/>
    </source>
</evidence>
<reference evidence="2" key="1">
    <citation type="submission" date="2020-11" db="EMBL/GenBank/DDBJ databases">
        <authorList>
            <person name="Tran Van P."/>
        </authorList>
    </citation>
    <scope>NUCLEOTIDE SEQUENCE</scope>
</reference>